<protein>
    <submittedName>
        <fullName evidence="5">Kinase</fullName>
    </submittedName>
</protein>
<dbReference type="EMBL" id="SDWW01000014">
    <property type="protein sequence ID" value="RYV51609.1"/>
    <property type="molecule type" value="Genomic_DNA"/>
</dbReference>
<evidence type="ECO:0000313" key="6">
    <source>
        <dbReference type="Proteomes" id="UP000293764"/>
    </source>
</evidence>
<evidence type="ECO:0000259" key="4">
    <source>
        <dbReference type="Pfam" id="PF00294"/>
    </source>
</evidence>
<dbReference type="OrthoDB" id="9795789at2"/>
<dbReference type="PANTHER" id="PTHR42774">
    <property type="entry name" value="PHOSPHOTRANSFERASE SYSTEM TRANSPORT PROTEIN"/>
    <property type="match status" value="1"/>
</dbReference>
<dbReference type="InterPro" id="IPR052562">
    <property type="entry name" value="Ketohexokinase-related"/>
</dbReference>
<keyword evidence="6" id="KW-1185">Reference proteome</keyword>
<dbReference type="GO" id="GO:0016301">
    <property type="term" value="F:kinase activity"/>
    <property type="evidence" value="ECO:0007669"/>
    <property type="project" value="UniProtKB-KW"/>
</dbReference>
<keyword evidence="2 5" id="KW-0418">Kinase</keyword>
<sequence length="330" mass="33443">MDLGVFVGLATLDVVHRVERLPGTNEKVTALRQDVAAGGPAANAAVVFAALGGHARLVTALGTDPVARLIRAELEARGVEVIDVTPTATTPPAVSAVAVTDSTGDRSVTSRDGAAHDVAAPADLARHLAGAQVVLLDGHHPHLAAAAARAARPADPAAERAVVVLDAGRWRPVMAHLLDLVDVAVCSADFRAPGTTDSDASAVALLERGAGCVATTHGADPVQWWRPASSGRAVSGTVPVPRVTAVDTLGAGDAFHGAFAWFVVQRPLDHDGAGMRRALDSAARVAALRCTIPGPRDWLAALASWPTAAGSLPGTAPGTSSATRSATGAR</sequence>
<comment type="caution">
    <text evidence="5">The sequence shown here is derived from an EMBL/GenBank/DDBJ whole genome shotgun (WGS) entry which is preliminary data.</text>
</comment>
<reference evidence="5 6" key="1">
    <citation type="submission" date="2019-01" db="EMBL/GenBank/DDBJ databases">
        <title>Novel species of Cellulomonas.</title>
        <authorList>
            <person name="Liu Q."/>
            <person name="Xin Y.-H."/>
        </authorList>
    </citation>
    <scope>NUCLEOTIDE SEQUENCE [LARGE SCALE GENOMIC DNA]</scope>
    <source>
        <strain evidence="5 6">HLT2-17</strain>
    </source>
</reference>
<dbReference type="Pfam" id="PF00294">
    <property type="entry name" value="PfkB"/>
    <property type="match status" value="1"/>
</dbReference>
<name>A0A4Q5N0N5_9MICO</name>
<dbReference type="RefSeq" id="WP_130102093.1">
    <property type="nucleotide sequence ID" value="NZ_SDWW01000014.1"/>
</dbReference>
<proteinExistence type="predicted"/>
<dbReference type="InterPro" id="IPR002173">
    <property type="entry name" value="Carboh/pur_kinase_PfkB_CS"/>
</dbReference>
<accession>A0A4Q5N0N5</accession>
<feature type="region of interest" description="Disordered" evidence="3">
    <location>
        <begin position="310"/>
        <end position="330"/>
    </location>
</feature>
<feature type="compositionally biased region" description="Polar residues" evidence="3">
    <location>
        <begin position="317"/>
        <end position="330"/>
    </location>
</feature>
<dbReference type="AlphaFoldDB" id="A0A4Q5N0N5"/>
<dbReference type="InterPro" id="IPR029056">
    <property type="entry name" value="Ribokinase-like"/>
</dbReference>
<evidence type="ECO:0000256" key="3">
    <source>
        <dbReference type="SAM" id="MobiDB-lite"/>
    </source>
</evidence>
<dbReference type="SUPFAM" id="SSF53613">
    <property type="entry name" value="Ribokinase-like"/>
    <property type="match status" value="1"/>
</dbReference>
<feature type="domain" description="Carbohydrate kinase PfkB" evidence="4">
    <location>
        <begin position="5"/>
        <end position="296"/>
    </location>
</feature>
<dbReference type="PROSITE" id="PS00584">
    <property type="entry name" value="PFKB_KINASES_2"/>
    <property type="match status" value="1"/>
</dbReference>
<dbReference type="InterPro" id="IPR011611">
    <property type="entry name" value="PfkB_dom"/>
</dbReference>
<organism evidence="5 6">
    <name type="scientific">Pengzhenrongella frigida</name>
    <dbReference type="NCBI Taxonomy" id="1259133"/>
    <lineage>
        <taxon>Bacteria</taxon>
        <taxon>Bacillati</taxon>
        <taxon>Actinomycetota</taxon>
        <taxon>Actinomycetes</taxon>
        <taxon>Micrococcales</taxon>
        <taxon>Pengzhenrongella</taxon>
    </lineage>
</organism>
<evidence type="ECO:0000313" key="5">
    <source>
        <dbReference type="EMBL" id="RYV51609.1"/>
    </source>
</evidence>
<dbReference type="Proteomes" id="UP000293764">
    <property type="component" value="Unassembled WGS sequence"/>
</dbReference>
<dbReference type="PANTHER" id="PTHR42774:SF3">
    <property type="entry name" value="KETOHEXOKINASE"/>
    <property type="match status" value="1"/>
</dbReference>
<evidence type="ECO:0000256" key="2">
    <source>
        <dbReference type="ARBA" id="ARBA00022777"/>
    </source>
</evidence>
<dbReference type="Gene3D" id="3.40.1190.20">
    <property type="match status" value="1"/>
</dbReference>
<evidence type="ECO:0000256" key="1">
    <source>
        <dbReference type="ARBA" id="ARBA00022679"/>
    </source>
</evidence>
<gene>
    <name evidence="5" type="ORF">EUA98_07735</name>
</gene>
<keyword evidence="1" id="KW-0808">Transferase</keyword>